<proteinExistence type="predicted"/>
<dbReference type="Proteomes" id="UP000565441">
    <property type="component" value="Unassembled WGS sequence"/>
</dbReference>
<protein>
    <submittedName>
        <fullName evidence="1">Uncharacterized protein</fullName>
    </submittedName>
</protein>
<sequence>MSYTNPLHPPVYPTQRSGYSALGDALKGHPETSQFLSPSRRRLPQAAWAPSAKWKLMTGRTNQIHGAITFDYIGYAKQGVPMRELSTRSTHALASMITGANDQVLAHTGLTKITLRILWPGYESFEWTRVIEIDARGPVTRAQLGAVISQNFARFIERARSESATSSEWHLGANGIRFEHLVLLSLRNVFDNAWQADVAIDLR</sequence>
<dbReference type="OrthoDB" id="2662268at2759"/>
<comment type="caution">
    <text evidence="1">The sequence shown here is derived from an EMBL/GenBank/DDBJ whole genome shotgun (WGS) entry which is preliminary data.</text>
</comment>
<keyword evidence="2" id="KW-1185">Reference proteome</keyword>
<organism evidence="1 2">
    <name type="scientific">Tricholomella constricta</name>
    <dbReference type="NCBI Taxonomy" id="117010"/>
    <lineage>
        <taxon>Eukaryota</taxon>
        <taxon>Fungi</taxon>
        <taxon>Dikarya</taxon>
        <taxon>Basidiomycota</taxon>
        <taxon>Agaricomycotina</taxon>
        <taxon>Agaricomycetes</taxon>
        <taxon>Agaricomycetidae</taxon>
        <taxon>Agaricales</taxon>
        <taxon>Tricholomatineae</taxon>
        <taxon>Lyophyllaceae</taxon>
        <taxon>Tricholomella</taxon>
    </lineage>
</organism>
<evidence type="ECO:0000313" key="2">
    <source>
        <dbReference type="Proteomes" id="UP000565441"/>
    </source>
</evidence>
<dbReference type="EMBL" id="JAACJP010000004">
    <property type="protein sequence ID" value="KAF5385125.1"/>
    <property type="molecule type" value="Genomic_DNA"/>
</dbReference>
<dbReference type="AlphaFoldDB" id="A0A8H5HLC2"/>
<gene>
    <name evidence="1" type="ORF">D9615_000893</name>
</gene>
<reference evidence="1 2" key="1">
    <citation type="journal article" date="2020" name="ISME J.">
        <title>Uncovering the hidden diversity of litter-decomposition mechanisms in mushroom-forming fungi.</title>
        <authorList>
            <person name="Floudas D."/>
            <person name="Bentzer J."/>
            <person name="Ahren D."/>
            <person name="Johansson T."/>
            <person name="Persson P."/>
            <person name="Tunlid A."/>
        </authorList>
    </citation>
    <scope>NUCLEOTIDE SEQUENCE [LARGE SCALE GENOMIC DNA]</scope>
    <source>
        <strain evidence="1 2">CBS 661.87</strain>
    </source>
</reference>
<name>A0A8H5HLC2_9AGAR</name>
<accession>A0A8H5HLC2</accession>
<evidence type="ECO:0000313" key="1">
    <source>
        <dbReference type="EMBL" id="KAF5385125.1"/>
    </source>
</evidence>